<keyword evidence="1" id="KW-1133">Transmembrane helix</keyword>
<protein>
    <recommendedName>
        <fullName evidence="3">DUF2125 domain-containing protein</fullName>
    </recommendedName>
</protein>
<name>A0A3B0SXA8_9ZZZZ</name>
<dbReference type="InterPro" id="IPR018666">
    <property type="entry name" value="DUF2125"/>
</dbReference>
<evidence type="ECO:0008006" key="3">
    <source>
        <dbReference type="Google" id="ProtNLM"/>
    </source>
</evidence>
<organism evidence="2">
    <name type="scientific">hydrothermal vent metagenome</name>
    <dbReference type="NCBI Taxonomy" id="652676"/>
    <lineage>
        <taxon>unclassified sequences</taxon>
        <taxon>metagenomes</taxon>
        <taxon>ecological metagenomes</taxon>
    </lineage>
</organism>
<sequence length="331" mass="35062">MTDQIPRISRRWLYAPFAIAALILAGYYLLWRTGAHEMKNAVDAWVIDQRAAGLEVSHGSVTTEGFPFFLRAQIDAPDIAMPGAWRWRAETLFLDALPYDLNRLIISPGGEQLLSAEGFGEWRGAAADLRASIANDKTRGWVFALTAGNAAGRRESDGAAYRLASLVMDLAPAPDDPATLTLNLAANGLEISAGGERYEMAQLQTVLSLSASDMLETPTPAASWREADGALTIAHFFADIETTKIALSGAIQLDQALYPQGALKTELQSPAGLANLLGKTGALSQAEASAMAAGLTLMAITSGGKITAPIELKDGAAQIAGVKIADLPRLE</sequence>
<dbReference type="Pfam" id="PF09898">
    <property type="entry name" value="DUF2125"/>
    <property type="match status" value="1"/>
</dbReference>
<evidence type="ECO:0000256" key="1">
    <source>
        <dbReference type="SAM" id="Phobius"/>
    </source>
</evidence>
<dbReference type="AlphaFoldDB" id="A0A3B0SXA8"/>
<keyword evidence="1" id="KW-0812">Transmembrane</keyword>
<gene>
    <name evidence="2" type="ORF">MNBD_ALPHA05-674</name>
</gene>
<evidence type="ECO:0000313" key="2">
    <source>
        <dbReference type="EMBL" id="VAW06922.1"/>
    </source>
</evidence>
<keyword evidence="1" id="KW-0472">Membrane</keyword>
<proteinExistence type="predicted"/>
<reference evidence="2" key="1">
    <citation type="submission" date="2018-06" db="EMBL/GenBank/DDBJ databases">
        <authorList>
            <person name="Zhirakovskaya E."/>
        </authorList>
    </citation>
    <scope>NUCLEOTIDE SEQUENCE</scope>
</reference>
<accession>A0A3B0SXA8</accession>
<dbReference type="EMBL" id="UOEH01000548">
    <property type="protein sequence ID" value="VAW06922.1"/>
    <property type="molecule type" value="Genomic_DNA"/>
</dbReference>
<feature type="transmembrane region" description="Helical" evidence="1">
    <location>
        <begin position="12"/>
        <end position="31"/>
    </location>
</feature>